<evidence type="ECO:0000313" key="2">
    <source>
        <dbReference type="EMBL" id="OGJ01776.1"/>
    </source>
</evidence>
<reference evidence="2 3" key="1">
    <citation type="journal article" date="2016" name="Nat. Commun.">
        <title>Thousands of microbial genomes shed light on interconnected biogeochemical processes in an aquifer system.</title>
        <authorList>
            <person name="Anantharaman K."/>
            <person name="Brown C.T."/>
            <person name="Hug L.A."/>
            <person name="Sharon I."/>
            <person name="Castelle C.J."/>
            <person name="Probst A.J."/>
            <person name="Thomas B.C."/>
            <person name="Singh A."/>
            <person name="Wilkins M.J."/>
            <person name="Karaoz U."/>
            <person name="Brodie E.L."/>
            <person name="Williams K.H."/>
            <person name="Hubbard S.S."/>
            <person name="Banfield J.F."/>
        </authorList>
    </citation>
    <scope>NUCLEOTIDE SEQUENCE [LARGE SCALE GENOMIC DNA]</scope>
</reference>
<accession>A0A1F6Y602</accession>
<protein>
    <recommendedName>
        <fullName evidence="1">Glycine-rich domain-containing protein</fullName>
    </recommendedName>
</protein>
<gene>
    <name evidence="2" type="ORF">A3I23_01615</name>
</gene>
<comment type="caution">
    <text evidence="2">The sequence shown here is derived from an EMBL/GenBank/DDBJ whole genome shotgun (WGS) entry which is preliminary data.</text>
</comment>
<proteinExistence type="predicted"/>
<dbReference type="InterPro" id="IPR049304">
    <property type="entry name" value="Gly_rich_dom"/>
</dbReference>
<name>A0A1F6Y602_9BACT</name>
<dbReference type="EMBL" id="MFVL01000011">
    <property type="protein sequence ID" value="OGJ01776.1"/>
    <property type="molecule type" value="Genomic_DNA"/>
</dbReference>
<dbReference type="Proteomes" id="UP000177693">
    <property type="component" value="Unassembled WGS sequence"/>
</dbReference>
<feature type="domain" description="Glycine-rich" evidence="1">
    <location>
        <begin position="44"/>
        <end position="207"/>
    </location>
</feature>
<organism evidence="2 3">
    <name type="scientific">Candidatus Nomurabacteria bacterium RIFCSPLOWO2_02_FULL_40_67</name>
    <dbReference type="NCBI Taxonomy" id="1801787"/>
    <lineage>
        <taxon>Bacteria</taxon>
        <taxon>Candidatus Nomuraibacteriota</taxon>
    </lineage>
</organism>
<dbReference type="AlphaFoldDB" id="A0A1F6Y602"/>
<evidence type="ECO:0000259" key="1">
    <source>
        <dbReference type="Pfam" id="PF21722"/>
    </source>
</evidence>
<dbReference type="Pfam" id="PF21722">
    <property type="entry name" value="Gly_rich_2"/>
    <property type="match status" value="1"/>
</dbReference>
<evidence type="ECO:0000313" key="3">
    <source>
        <dbReference type="Proteomes" id="UP000177693"/>
    </source>
</evidence>
<sequence length="482" mass="49398">MLLRKPIKIGLYCITSLILLFVAVLFSSNVTEASGPWSFNYSPSQTTWTVPVGVNKIKIQLWGAGGAGGSGKVVDGIHYPGMGGGAGSYAESIYSVSPNDQFVIDIGRGGRSVVNAASTQGGFTVIRKKPLTSGVGGIPDGTSDVSLQAGPGSGGVSYLKGVPTNLFTVSVTLQGGASQTFSLPAFSTDPTVAIAGGSATDCYGNPTKLYYGNDTQRTFFHGEHGFGQIAGSLYKVTNWASINYAPYDCKTTTLPFYYLTPLIVTTQSLVDFYTNNGKADIGPWLNDIGGGGDTRGFLIAGTGNIYFTGPTPTVRSGHPGGFPKYLGANVPLAASNGGDGPLGEKGGIAGNNGHGTDMNIDGASPSAGGGGAENGLGGYGGDGLVVITDVSSSNYIDIGLRIQQGTQAVPDIKHLAIEDPGSSPTSPLKIVKNGTSYGTNIFHVALVDPTDSNATKIHIKLADGSIKALRSCTINNGCAFVP</sequence>